<keyword evidence="4" id="KW-1185">Reference proteome</keyword>
<dbReference type="PANTHER" id="PTHR16675">
    <property type="entry name" value="MHC CLASS I-RELATED"/>
    <property type="match status" value="1"/>
</dbReference>
<keyword evidence="1" id="KW-0325">Glycoprotein</keyword>
<dbReference type="GeneTree" id="ENSGT00940000173852"/>
<name>A0A3B1IVI4_ASTMX</name>
<dbReference type="AlphaFoldDB" id="A0A3B1IVI4"/>
<dbReference type="PROSITE" id="PS50835">
    <property type="entry name" value="IG_LIKE"/>
    <property type="match status" value="1"/>
</dbReference>
<evidence type="ECO:0000313" key="4">
    <source>
        <dbReference type="Proteomes" id="UP000018467"/>
    </source>
</evidence>
<reference evidence="3" key="3">
    <citation type="submission" date="2025-08" db="UniProtKB">
        <authorList>
            <consortium name="Ensembl"/>
        </authorList>
    </citation>
    <scope>IDENTIFICATION</scope>
</reference>
<dbReference type="Proteomes" id="UP000018467">
    <property type="component" value="Unassembled WGS sequence"/>
</dbReference>
<dbReference type="Ensembl" id="ENSAMXT00000030467.1">
    <property type="protein sequence ID" value="ENSAMXP00000033570.1"/>
    <property type="gene ID" value="ENSAMXG00000036035.1"/>
</dbReference>
<dbReference type="InParanoid" id="A0A3B1IVI4"/>
<reference evidence="4" key="1">
    <citation type="submission" date="2013-03" db="EMBL/GenBank/DDBJ databases">
        <authorList>
            <person name="Jeffery W."/>
            <person name="Warren W."/>
            <person name="Wilson R.K."/>
        </authorList>
    </citation>
    <scope>NUCLEOTIDE SEQUENCE</scope>
    <source>
        <strain evidence="4">female</strain>
    </source>
</reference>
<organism evidence="3 4">
    <name type="scientific">Astyanax mexicanus</name>
    <name type="common">Blind cave fish</name>
    <name type="synonym">Astyanax fasciatus mexicanus</name>
    <dbReference type="NCBI Taxonomy" id="7994"/>
    <lineage>
        <taxon>Eukaryota</taxon>
        <taxon>Metazoa</taxon>
        <taxon>Chordata</taxon>
        <taxon>Craniata</taxon>
        <taxon>Vertebrata</taxon>
        <taxon>Euteleostomi</taxon>
        <taxon>Actinopterygii</taxon>
        <taxon>Neopterygii</taxon>
        <taxon>Teleostei</taxon>
        <taxon>Ostariophysi</taxon>
        <taxon>Characiformes</taxon>
        <taxon>Characoidei</taxon>
        <taxon>Acestrorhamphidae</taxon>
        <taxon>Acestrorhamphinae</taxon>
        <taxon>Astyanax</taxon>
    </lineage>
</organism>
<dbReference type="InterPro" id="IPR036179">
    <property type="entry name" value="Ig-like_dom_sf"/>
</dbReference>
<dbReference type="Gene3D" id="2.60.40.10">
    <property type="entry name" value="Immunoglobulins"/>
    <property type="match status" value="1"/>
</dbReference>
<evidence type="ECO:0000313" key="3">
    <source>
        <dbReference type="Ensembl" id="ENSAMXP00000033570.1"/>
    </source>
</evidence>
<dbReference type="SMART" id="SM00407">
    <property type="entry name" value="IGc1"/>
    <property type="match status" value="1"/>
</dbReference>
<dbReference type="InterPro" id="IPR013783">
    <property type="entry name" value="Ig-like_fold"/>
</dbReference>
<accession>A0A3B1IVI4</accession>
<reference evidence="3" key="4">
    <citation type="submission" date="2025-09" db="UniProtKB">
        <authorList>
            <consortium name="Ensembl"/>
        </authorList>
    </citation>
    <scope>IDENTIFICATION</scope>
</reference>
<dbReference type="InterPro" id="IPR003597">
    <property type="entry name" value="Ig_C1-set"/>
</dbReference>
<dbReference type="InterPro" id="IPR050208">
    <property type="entry name" value="MHC_class-I_related"/>
</dbReference>
<protein>
    <recommendedName>
        <fullName evidence="2">Ig-like domain-containing protein</fullName>
    </recommendedName>
</protein>
<dbReference type="InterPro" id="IPR007110">
    <property type="entry name" value="Ig-like_dom"/>
</dbReference>
<proteinExistence type="predicted"/>
<evidence type="ECO:0000259" key="2">
    <source>
        <dbReference type="PROSITE" id="PS50835"/>
    </source>
</evidence>
<dbReference type="STRING" id="7994.ENSAMXP00000033570"/>
<dbReference type="Pfam" id="PF07654">
    <property type="entry name" value="C1-set"/>
    <property type="match status" value="1"/>
</dbReference>
<reference evidence="4" key="2">
    <citation type="journal article" date="2014" name="Nat. Commun.">
        <title>The cavefish genome reveals candidate genes for eye loss.</title>
        <authorList>
            <person name="McGaugh S.E."/>
            <person name="Gross J.B."/>
            <person name="Aken B."/>
            <person name="Blin M."/>
            <person name="Borowsky R."/>
            <person name="Chalopin D."/>
            <person name="Hinaux H."/>
            <person name="Jeffery W.R."/>
            <person name="Keene A."/>
            <person name="Ma L."/>
            <person name="Minx P."/>
            <person name="Murphy D."/>
            <person name="O'Quin K.E."/>
            <person name="Retaux S."/>
            <person name="Rohner N."/>
            <person name="Searle S.M."/>
            <person name="Stahl B.A."/>
            <person name="Tabin C."/>
            <person name="Volff J.N."/>
            <person name="Yoshizawa M."/>
            <person name="Warren W.C."/>
        </authorList>
    </citation>
    <scope>NUCLEOTIDE SEQUENCE [LARGE SCALE GENOMIC DNA]</scope>
    <source>
        <strain evidence="4">female</strain>
    </source>
</reference>
<feature type="domain" description="Ig-like" evidence="2">
    <location>
        <begin position="86"/>
        <end position="160"/>
    </location>
</feature>
<dbReference type="PANTHER" id="PTHR16675:SF235">
    <property type="entry name" value="SHKT DOMAIN-CONTAINING PROTEIN"/>
    <property type="match status" value="1"/>
</dbReference>
<evidence type="ECO:0000256" key="1">
    <source>
        <dbReference type="ARBA" id="ARBA00023180"/>
    </source>
</evidence>
<dbReference type="SUPFAM" id="SSF48726">
    <property type="entry name" value="Immunoglobulin"/>
    <property type="match status" value="1"/>
</dbReference>
<sequence>INLLVCLFDSGSLCDQNLYQVAGFCSLYPNGTYVTFMSTNLEKLESTASQLQKSTGEKVRYVLNSFLLNCINYKIPELQQKKKSGSVTVTCHVTGFYPREVQVFWLGSDLQPVDEEVTEILPNGDGTYQTRKSVIVPEEDVGKQNYSCVVLHISVPNNITTVWGMIYCYTVFVVETVSTKMINELITEMCLCSLFTVYLLRGVKLAYLSNS</sequence>
<dbReference type="Bgee" id="ENSAMXG00000036035">
    <property type="expression patterns" value="Expressed in pharyngeal gill and 3 other cell types or tissues"/>
</dbReference>